<reference evidence="3" key="1">
    <citation type="submission" date="2013-02" db="EMBL/GenBank/DDBJ databases">
        <authorList>
            <consortium name="The Broad Institute Genome Sequencing Platform"/>
            <person name="Cuomo C."/>
            <person name="Becnel J."/>
            <person name="Sanscrainte N."/>
            <person name="Walker B."/>
            <person name="Young S.K."/>
            <person name="Zeng Q."/>
            <person name="Gargeya S."/>
            <person name="Fitzgerald M."/>
            <person name="Haas B."/>
            <person name="Abouelleil A."/>
            <person name="Alvarado L."/>
            <person name="Arachchi H.M."/>
            <person name="Berlin A.M."/>
            <person name="Chapman S.B."/>
            <person name="Dewar J."/>
            <person name="Goldberg J."/>
            <person name="Griggs A."/>
            <person name="Gujja S."/>
            <person name="Hansen M."/>
            <person name="Howarth C."/>
            <person name="Imamovic A."/>
            <person name="Larimer J."/>
            <person name="McCowan C."/>
            <person name="Murphy C."/>
            <person name="Neiman D."/>
            <person name="Pearson M."/>
            <person name="Priest M."/>
            <person name="Roberts A."/>
            <person name="Saif S."/>
            <person name="Shea T."/>
            <person name="Sisk P."/>
            <person name="Sykes S."/>
            <person name="Wortman J."/>
            <person name="Nusbaum C."/>
            <person name="Birren B."/>
        </authorList>
    </citation>
    <scope>NUCLEOTIDE SEQUENCE [LARGE SCALE GENOMIC DNA]</scope>
    <source>
        <strain evidence="3">PRA339</strain>
    </source>
</reference>
<accession>A0A059F1H0</accession>
<dbReference type="PANTHER" id="PTHR47163:SF2">
    <property type="entry name" value="SI:DKEY-17M8.2"/>
    <property type="match status" value="1"/>
</dbReference>
<sequence length="96" mass="11114">VIPNKEANTLLPIIQSQVASSSIIWTDEHRSYARLSQMGFTHGTVCHKYEFVNHHTGVNTQAVESFHNSLKLEIKKKKGVFTSEREIFLKEFLFFF</sequence>
<keyword evidence="3" id="KW-1185">Reference proteome</keyword>
<reference evidence="2 3" key="2">
    <citation type="submission" date="2014-03" db="EMBL/GenBank/DDBJ databases">
        <title>The Genome Sequence of Anncaliia algerae insect isolate PRA339.</title>
        <authorList>
            <consortium name="The Broad Institute Genome Sequencing Platform"/>
            <consortium name="The Broad Institute Genome Sequencing Center for Infectious Disease"/>
            <person name="Cuomo C."/>
            <person name="Becnel J."/>
            <person name="Sanscrainte N."/>
            <person name="Walker B."/>
            <person name="Young S.K."/>
            <person name="Zeng Q."/>
            <person name="Gargeya S."/>
            <person name="Fitzgerald M."/>
            <person name="Haas B."/>
            <person name="Abouelleil A."/>
            <person name="Alvarado L."/>
            <person name="Arachchi H.M."/>
            <person name="Berlin A.M."/>
            <person name="Chapman S.B."/>
            <person name="Dewar J."/>
            <person name="Goldberg J."/>
            <person name="Griggs A."/>
            <person name="Gujja S."/>
            <person name="Hansen M."/>
            <person name="Howarth C."/>
            <person name="Imamovic A."/>
            <person name="Larimer J."/>
            <person name="McCowan C."/>
            <person name="Murphy C."/>
            <person name="Neiman D."/>
            <person name="Pearson M."/>
            <person name="Priest M."/>
            <person name="Roberts A."/>
            <person name="Saif S."/>
            <person name="Shea T."/>
            <person name="Sisk P."/>
            <person name="Sykes S."/>
            <person name="Wortman J."/>
            <person name="Nusbaum C."/>
            <person name="Birren B."/>
        </authorList>
    </citation>
    <scope>NUCLEOTIDE SEQUENCE [LARGE SCALE GENOMIC DNA]</scope>
    <source>
        <strain evidence="2 3">PRA339</strain>
    </source>
</reference>
<feature type="domain" description="ISXO2-like transposase" evidence="1">
    <location>
        <begin position="1"/>
        <end position="76"/>
    </location>
</feature>
<dbReference type="Proteomes" id="UP000030655">
    <property type="component" value="Unassembled WGS sequence"/>
</dbReference>
<feature type="non-terminal residue" evidence="2">
    <location>
        <position position="1"/>
    </location>
</feature>
<gene>
    <name evidence="2" type="ORF">H312_01607</name>
</gene>
<dbReference type="OrthoDB" id="10350099at2759"/>
<evidence type="ECO:0000313" key="3">
    <source>
        <dbReference type="Proteomes" id="UP000030655"/>
    </source>
</evidence>
<dbReference type="HOGENOM" id="CLU_044348_8_1_1"/>
<dbReference type="AlphaFoldDB" id="A0A059F1H0"/>
<evidence type="ECO:0000259" key="1">
    <source>
        <dbReference type="Pfam" id="PF12762"/>
    </source>
</evidence>
<dbReference type="VEuPathDB" id="MicrosporidiaDB:H312_01607"/>
<dbReference type="InterPro" id="IPR053164">
    <property type="entry name" value="IS1016-like_transposase"/>
</dbReference>
<protein>
    <recommendedName>
        <fullName evidence="1">ISXO2-like transposase domain-containing protein</fullName>
    </recommendedName>
</protein>
<dbReference type="Pfam" id="PF12762">
    <property type="entry name" value="DDE_Tnp_IS1595"/>
    <property type="match status" value="1"/>
</dbReference>
<dbReference type="InterPro" id="IPR024445">
    <property type="entry name" value="Tnp_ISXO2-like"/>
</dbReference>
<proteinExistence type="predicted"/>
<organism evidence="2 3">
    <name type="scientific">Anncaliia algerae PRA339</name>
    <dbReference type="NCBI Taxonomy" id="1288291"/>
    <lineage>
        <taxon>Eukaryota</taxon>
        <taxon>Fungi</taxon>
        <taxon>Fungi incertae sedis</taxon>
        <taxon>Microsporidia</taxon>
        <taxon>Tubulinosematoidea</taxon>
        <taxon>Tubulinosematidae</taxon>
        <taxon>Anncaliia</taxon>
    </lineage>
</organism>
<dbReference type="PANTHER" id="PTHR47163">
    <property type="entry name" value="DDE_TNP_IS1595 DOMAIN-CONTAINING PROTEIN"/>
    <property type="match status" value="1"/>
</dbReference>
<evidence type="ECO:0000313" key="2">
    <source>
        <dbReference type="EMBL" id="KCZ80952.1"/>
    </source>
</evidence>
<name>A0A059F1H0_9MICR</name>
<dbReference type="EMBL" id="KK365155">
    <property type="protein sequence ID" value="KCZ80952.1"/>
    <property type="molecule type" value="Genomic_DNA"/>
</dbReference>